<evidence type="ECO:0000256" key="1">
    <source>
        <dbReference type="SAM" id="MobiDB-lite"/>
    </source>
</evidence>
<name>A0ABW5CS00_9BACT</name>
<comment type="caution">
    <text evidence="2">The sequence shown here is derived from an EMBL/GenBank/DDBJ whole genome shotgun (WGS) entry which is preliminary data.</text>
</comment>
<accession>A0ABW5CS00</accession>
<dbReference type="RefSeq" id="WP_250429353.1">
    <property type="nucleotide sequence ID" value="NZ_JALPRR010000002.1"/>
</dbReference>
<feature type="region of interest" description="Disordered" evidence="1">
    <location>
        <begin position="1"/>
        <end position="36"/>
    </location>
</feature>
<feature type="compositionally biased region" description="Basic and acidic residues" evidence="1">
    <location>
        <begin position="221"/>
        <end position="234"/>
    </location>
</feature>
<sequence length="234" mass="27922">MRHDRNNNRDERNRNRDEEPRWLHEQRHGHNSDRGNYTIDSNFNLGYGGAADKDYGDQRTFNTNADQGYTYPQGRYQVGGAQYSGDDYTRNSRSSEDNPYGVTYVPQDRHNSYRHYEANADYSNKDYDDLRRKGRSHERYGMADERFGHDVRHGRDRQNEYMGHSSPGDYESYRRYEYGNRMYDNDYSGGFAGRNHTEGKPHFGEDTYYSNLERWQGQSNQRHDRTDRDRARRS</sequence>
<gene>
    <name evidence="2" type="ORF">ACFSKP_02925</name>
</gene>
<feature type="compositionally biased region" description="Basic and acidic residues" evidence="1">
    <location>
        <begin position="1"/>
        <end position="33"/>
    </location>
</feature>
<feature type="region of interest" description="Disordered" evidence="1">
    <location>
        <begin position="212"/>
        <end position="234"/>
    </location>
</feature>
<dbReference type="Proteomes" id="UP001597374">
    <property type="component" value="Unassembled WGS sequence"/>
</dbReference>
<dbReference type="EMBL" id="JBHUIM010000001">
    <property type="protein sequence ID" value="MFD2245191.1"/>
    <property type="molecule type" value="Genomic_DNA"/>
</dbReference>
<feature type="compositionally biased region" description="Basic and acidic residues" evidence="1">
    <location>
        <begin position="87"/>
        <end position="96"/>
    </location>
</feature>
<organism evidence="2 3">
    <name type="scientific">Pontibacter ruber</name>
    <dbReference type="NCBI Taxonomy" id="1343895"/>
    <lineage>
        <taxon>Bacteria</taxon>
        <taxon>Pseudomonadati</taxon>
        <taxon>Bacteroidota</taxon>
        <taxon>Cytophagia</taxon>
        <taxon>Cytophagales</taxon>
        <taxon>Hymenobacteraceae</taxon>
        <taxon>Pontibacter</taxon>
    </lineage>
</organism>
<keyword evidence="3" id="KW-1185">Reference proteome</keyword>
<proteinExistence type="predicted"/>
<protein>
    <recommendedName>
        <fullName evidence="4">SWFGD domain-containing protein</fullName>
    </recommendedName>
</protein>
<evidence type="ECO:0000313" key="2">
    <source>
        <dbReference type="EMBL" id="MFD2245191.1"/>
    </source>
</evidence>
<reference evidence="3" key="1">
    <citation type="journal article" date="2019" name="Int. J. Syst. Evol. Microbiol.">
        <title>The Global Catalogue of Microorganisms (GCM) 10K type strain sequencing project: providing services to taxonomists for standard genome sequencing and annotation.</title>
        <authorList>
            <consortium name="The Broad Institute Genomics Platform"/>
            <consortium name="The Broad Institute Genome Sequencing Center for Infectious Disease"/>
            <person name="Wu L."/>
            <person name="Ma J."/>
        </authorList>
    </citation>
    <scope>NUCLEOTIDE SEQUENCE [LARGE SCALE GENOMIC DNA]</scope>
    <source>
        <strain evidence="3">CGMCC 4.1782</strain>
    </source>
</reference>
<evidence type="ECO:0000313" key="3">
    <source>
        <dbReference type="Proteomes" id="UP001597374"/>
    </source>
</evidence>
<evidence type="ECO:0008006" key="4">
    <source>
        <dbReference type="Google" id="ProtNLM"/>
    </source>
</evidence>
<feature type="region of interest" description="Disordered" evidence="1">
    <location>
        <begin position="58"/>
        <end position="100"/>
    </location>
</feature>